<proteinExistence type="predicted"/>
<dbReference type="AlphaFoldDB" id="A0A1H8IKM8"/>
<feature type="transmembrane region" description="Helical" evidence="1">
    <location>
        <begin position="94"/>
        <end position="118"/>
    </location>
</feature>
<name>A0A1H8IKM8_9FIRM</name>
<dbReference type="PIRSF" id="PIRSF024534">
    <property type="entry name" value="ThiW"/>
    <property type="match status" value="1"/>
</dbReference>
<dbReference type="OrthoDB" id="5516776at2"/>
<protein>
    <submittedName>
        <fullName evidence="2">Energy coupling factor transporter S component ThiW</fullName>
    </submittedName>
</protein>
<dbReference type="InterPro" id="IPR012652">
    <property type="entry name" value="ThiW"/>
</dbReference>
<keyword evidence="1" id="KW-1133">Transmembrane helix</keyword>
<dbReference type="STRING" id="215200.SAMN05216454_10851"/>
<feature type="transmembrane region" description="Helical" evidence="1">
    <location>
        <begin position="65"/>
        <end position="88"/>
    </location>
</feature>
<keyword evidence="3" id="KW-1185">Reference proteome</keyword>
<dbReference type="Proteomes" id="UP000199512">
    <property type="component" value="Unassembled WGS sequence"/>
</dbReference>
<keyword evidence="1" id="KW-0472">Membrane</keyword>
<dbReference type="NCBIfam" id="TIGR02359">
    <property type="entry name" value="thiW"/>
    <property type="match status" value="1"/>
</dbReference>
<gene>
    <name evidence="2" type="ORF">SAMN05216454_10851</name>
</gene>
<dbReference type="RefSeq" id="WP_091975661.1">
    <property type="nucleotide sequence ID" value="NZ_FODF01000008.1"/>
</dbReference>
<reference evidence="2 3" key="1">
    <citation type="submission" date="2016-10" db="EMBL/GenBank/DDBJ databases">
        <authorList>
            <person name="de Groot N.N."/>
        </authorList>
    </citation>
    <scope>NUCLEOTIDE SEQUENCE [LARGE SCALE GENOMIC DNA]</scope>
    <source>
        <strain evidence="2 3">Calf135</strain>
    </source>
</reference>
<sequence length="166" mass="17187">MSNIKKLTLAGLFCALAVAGSFISIPVLGSRCAPVQHMVNVIAAIILGPWIGLAIAFFSSLLRNMMGLGSILAFPGSMFGVFIAGVLYRNTKSILTACIGEAFGTGIIGGLCAYPIAVLFMGKNAAELGYFVYVTPFLISTVVGSTIGGLVVFSLAKSKALNWGSV</sequence>
<feature type="transmembrane region" description="Helical" evidence="1">
    <location>
        <begin position="130"/>
        <end position="156"/>
    </location>
</feature>
<feature type="transmembrane region" description="Helical" evidence="1">
    <location>
        <begin position="39"/>
        <end position="58"/>
    </location>
</feature>
<dbReference type="Pfam" id="PF09512">
    <property type="entry name" value="ThiW"/>
    <property type="match status" value="1"/>
</dbReference>
<dbReference type="Gene3D" id="1.10.1760.20">
    <property type="match status" value="1"/>
</dbReference>
<dbReference type="EMBL" id="FODF01000008">
    <property type="protein sequence ID" value="SEN68859.1"/>
    <property type="molecule type" value="Genomic_DNA"/>
</dbReference>
<organism evidence="2 3">
    <name type="scientific">Peptostreptococcus russellii</name>
    <dbReference type="NCBI Taxonomy" id="215200"/>
    <lineage>
        <taxon>Bacteria</taxon>
        <taxon>Bacillati</taxon>
        <taxon>Bacillota</taxon>
        <taxon>Clostridia</taxon>
        <taxon>Peptostreptococcales</taxon>
        <taxon>Peptostreptococcaceae</taxon>
        <taxon>Peptostreptococcus</taxon>
    </lineage>
</organism>
<evidence type="ECO:0000313" key="2">
    <source>
        <dbReference type="EMBL" id="SEN68859.1"/>
    </source>
</evidence>
<keyword evidence="1" id="KW-0812">Transmembrane</keyword>
<evidence type="ECO:0000313" key="3">
    <source>
        <dbReference type="Proteomes" id="UP000199512"/>
    </source>
</evidence>
<evidence type="ECO:0000256" key="1">
    <source>
        <dbReference type="SAM" id="Phobius"/>
    </source>
</evidence>
<accession>A0A1H8IKM8</accession>